<proteinExistence type="predicted"/>
<gene>
    <name evidence="2" type="ORF">NCCP1664_24820</name>
</gene>
<sequence length="114" mass="11374">MKTLLAALAVAGLAVLGSAAPVSAAPPANQLCPALSSGKIDVSGVKKSVTIVAPKGMVITKVCVKAGSAVQGLGTKLTSYDPGVAKVTVSHFSGKGISHYSYALAPKDSYNPYS</sequence>
<reference evidence="2 3" key="1">
    <citation type="submission" date="2019-09" db="EMBL/GenBank/DDBJ databases">
        <title>Arthrobacter zafarii sp. nov., a moderately thermotolerant and halotolerant actinobacterium isolated from Cholistan desert soil of Pakistan.</title>
        <authorList>
            <person name="Amin A."/>
            <person name="Ahmed I."/>
            <person name="Khalid N."/>
            <person name="Schumann P."/>
            <person name="Busse H.J."/>
            <person name="Khan I.U."/>
            <person name="Li S."/>
            <person name="Li W.J."/>
        </authorList>
    </citation>
    <scope>NUCLEOTIDE SEQUENCE [LARGE SCALE GENOMIC DNA]</scope>
    <source>
        <strain evidence="2 3">NCCP-1664</strain>
    </source>
</reference>
<keyword evidence="3" id="KW-1185">Reference proteome</keyword>
<name>A0A5A7NV72_9MICC</name>
<keyword evidence="1" id="KW-0732">Signal</keyword>
<evidence type="ECO:0000313" key="2">
    <source>
        <dbReference type="EMBL" id="GER23987.1"/>
    </source>
</evidence>
<protein>
    <submittedName>
        <fullName evidence="2">Uncharacterized protein</fullName>
    </submittedName>
</protein>
<organism evidence="2 3">
    <name type="scientific">Zafaria cholistanensis</name>
    <dbReference type="NCBI Taxonomy" id="1682741"/>
    <lineage>
        <taxon>Bacteria</taxon>
        <taxon>Bacillati</taxon>
        <taxon>Actinomycetota</taxon>
        <taxon>Actinomycetes</taxon>
        <taxon>Micrococcales</taxon>
        <taxon>Micrococcaceae</taxon>
        <taxon>Zafaria</taxon>
    </lineage>
</organism>
<feature type="chain" id="PRO_5023000133" evidence="1">
    <location>
        <begin position="25"/>
        <end position="114"/>
    </location>
</feature>
<evidence type="ECO:0000313" key="3">
    <source>
        <dbReference type="Proteomes" id="UP000325307"/>
    </source>
</evidence>
<dbReference type="OrthoDB" id="5007588at2"/>
<dbReference type="RefSeq" id="WP_149957580.1">
    <property type="nucleotide sequence ID" value="NZ_BKDJ01000014.1"/>
</dbReference>
<dbReference type="AlphaFoldDB" id="A0A5A7NV72"/>
<accession>A0A5A7NV72</accession>
<dbReference type="Proteomes" id="UP000325307">
    <property type="component" value="Unassembled WGS sequence"/>
</dbReference>
<comment type="caution">
    <text evidence="2">The sequence shown here is derived from an EMBL/GenBank/DDBJ whole genome shotgun (WGS) entry which is preliminary data.</text>
</comment>
<dbReference type="EMBL" id="BKDJ01000014">
    <property type="protein sequence ID" value="GER23987.1"/>
    <property type="molecule type" value="Genomic_DNA"/>
</dbReference>
<feature type="signal peptide" evidence="1">
    <location>
        <begin position="1"/>
        <end position="24"/>
    </location>
</feature>
<evidence type="ECO:0000256" key="1">
    <source>
        <dbReference type="SAM" id="SignalP"/>
    </source>
</evidence>